<dbReference type="InterPro" id="IPR011990">
    <property type="entry name" value="TPR-like_helical_dom_sf"/>
</dbReference>
<dbReference type="Pfam" id="PF24883">
    <property type="entry name" value="NPHP3_N"/>
    <property type="match status" value="1"/>
</dbReference>
<dbReference type="InterPro" id="IPR056884">
    <property type="entry name" value="NPHP3-like_N"/>
</dbReference>
<dbReference type="InterPro" id="IPR027417">
    <property type="entry name" value="P-loop_NTPase"/>
</dbReference>
<evidence type="ECO:0000256" key="2">
    <source>
        <dbReference type="SAM" id="MobiDB-lite"/>
    </source>
</evidence>
<proteinExistence type="predicted"/>
<dbReference type="OrthoDB" id="2546325at2759"/>
<feature type="domain" description="Nephrocystin 3-like N-terminal" evidence="3">
    <location>
        <begin position="302"/>
        <end position="457"/>
    </location>
</feature>
<dbReference type="Gene3D" id="1.25.40.10">
    <property type="entry name" value="Tetratricopeptide repeat domain"/>
    <property type="match status" value="2"/>
</dbReference>
<protein>
    <submittedName>
        <fullName evidence="4">Putative nacht domain containing protein</fullName>
    </submittedName>
</protein>
<dbReference type="Gene3D" id="3.40.50.300">
    <property type="entry name" value="P-loop containing nucleotide triphosphate hydrolases"/>
    <property type="match status" value="1"/>
</dbReference>
<reference evidence="4 5" key="2">
    <citation type="submission" date="2015-05" db="EMBL/GenBank/DDBJ databases">
        <authorList>
            <person name="Morales-Cruz A."/>
            <person name="Amrine K.C."/>
            <person name="Cantu D."/>
        </authorList>
    </citation>
    <scope>NUCLEOTIDE SEQUENCE [LARGE SCALE GENOMIC DNA]</scope>
    <source>
        <strain evidence="4">UCRPC4</strain>
    </source>
</reference>
<keyword evidence="5" id="KW-1185">Reference proteome</keyword>
<dbReference type="EMBL" id="LCWF01000074">
    <property type="protein sequence ID" value="KKY22656.1"/>
    <property type="molecule type" value="Genomic_DNA"/>
</dbReference>
<feature type="region of interest" description="Disordered" evidence="2">
    <location>
        <begin position="30"/>
        <end position="49"/>
    </location>
</feature>
<feature type="compositionally biased region" description="Basic and acidic residues" evidence="2">
    <location>
        <begin position="31"/>
        <end position="49"/>
    </location>
</feature>
<name>A0A0G2EKE6_PHACM</name>
<keyword evidence="1" id="KW-0677">Repeat</keyword>
<dbReference type="Pfam" id="PF13176">
    <property type="entry name" value="TPR_7"/>
    <property type="match status" value="1"/>
</dbReference>
<evidence type="ECO:0000313" key="4">
    <source>
        <dbReference type="EMBL" id="KKY22656.1"/>
    </source>
</evidence>
<dbReference type="Proteomes" id="UP000053317">
    <property type="component" value="Unassembled WGS sequence"/>
</dbReference>
<reference evidence="4 5" key="1">
    <citation type="submission" date="2015-05" db="EMBL/GenBank/DDBJ databases">
        <title>Distinctive expansion of gene families associated with plant cell wall degradation and secondary metabolism in the genomes of grapevine trunk pathogens.</title>
        <authorList>
            <person name="Lawrence D.P."/>
            <person name="Travadon R."/>
            <person name="Rolshausen P.E."/>
            <person name="Baumgartner K."/>
        </authorList>
    </citation>
    <scope>NUCLEOTIDE SEQUENCE [LARGE SCALE GENOMIC DNA]</scope>
    <source>
        <strain evidence="4">UCRPC4</strain>
    </source>
</reference>
<dbReference type="PANTHER" id="PTHR10039">
    <property type="entry name" value="AMELOGENIN"/>
    <property type="match status" value="1"/>
</dbReference>
<dbReference type="PANTHER" id="PTHR10039:SF9">
    <property type="entry name" value="NACHT DOMAIN PROTEIN (AFU_ORTHOLOGUE AFUA_2G01760)"/>
    <property type="match status" value="1"/>
</dbReference>
<evidence type="ECO:0000256" key="1">
    <source>
        <dbReference type="ARBA" id="ARBA00022737"/>
    </source>
</evidence>
<comment type="caution">
    <text evidence="4">The sequence shown here is derived from an EMBL/GenBank/DDBJ whole genome shotgun (WGS) entry which is preliminary data.</text>
</comment>
<sequence length="2093" mass="238907">MDAVQTGNPNALMATPVKAPQTVSVAVTEVHLSDSDESSRQKTEALTEKSQIRPITNSTKITRVVETATLIRKRVIRELDDVDDAHFEHIDLNAYLDHISEERLIHMPRKGSKWDRVLKAAEYFGLQISSFGDFVSDFIPDSKFAVHTALASCHLLLELGHNQAAALEATFGALYEFGLLLAESLERHDLFGASDAIKEDLGDVFSGLVSLVGDIAVYYRQRISTMPGSSATIDFDGTFGKTISKIWVKKEHLSNHMWALTLRQKPYSLNIDTIRHCLSPAHRSARAVIYDRLVSRNERTEGTCEWIQGHLLDFLRSNDKILTITGAEGSGKSTLSGWMQDRLRAPLGRQSYGTISYTFASDAPSEATSLAFLKNMLSQLLERNVGDTYLYERLVKSFEYYSEDRDSKKLEEALWEALEAGLNTIKKKSNLVIFVDALDELKDGQEAARKLHQRLHKCIEKFSKIRAVTLSKPVSHLGNTGCRHLVITSEYNSNDIATYFRHALGKYVHFKEQSKGTQQGFIEELISKAKGSFLWAYIAVKLLAYENSYETFFKAGEVMKSGANELHKLFGKIDLKDTTTKHLFAFMLAAERPFTVDEMADLLGVNLQKHQVTTDIDVRKHISRTCGNFVVERKGLIRFKHSAIRKFMLEQCGKGLMSVKDAHRELTLRLLFFAKCHFAKSCEPSFDRVSGSVVEETFESHRLLEYVVCNWITHFRYSSLCSSKGEFELTNEFKGVFPDSTYFTMIEWSCWQSQCSLGEAIELHELALRVRSACFGEKHNSVLQAMIILGILHRSLSSPVKAAEFFYRASCIGQAILYKFSTVVVTCTNFFLACTESITITQRTEIVTYREEMIKFMIEICKTRHGKHSDAIIHWYEALAKLYISIKEEYRATLIYKELYEIIIIRFGKGSPRARGISEALGGLPVVLKKGEPEEDIVKYDEWVFETCDELDVTDELRISIIIRLARSYESHGKWWLAEKLYINLWRRISEICRIKSSIEVHLAKINIAIEYVRFLQRLKRIEEATNILVCLWAEYEHHSFESETIIICLKELGVLFRAFGLLSVAISIFGKVWGWFKANGKTDHDEAISTTVLITEVVEEITETTTVTKTITTTTMTVTETIVKEIFETTYTRCKDSQVDAQFFKACMALMNLYIQQEKYVEAEFIIRRSLEITWNAILTTSAKITLTGAFVAEKIILATHFAHCHRHLHHFIQAEETYLRIYRSCLTSFSIDSTHVTSASVVLITFYEEFHRHDKVIEIHIELLQEYRKALGATHKLTIKTLYALGSICMLLGRRKEACEYYVEIVTVLNKGNHHCHHDAFDAAIIVCGYYHEEKRWIELQKICVLLWETFVHHHHRHEYKFTEDIIHVIYEKYRYVLEFQAKVEFSVLYKLTSQYRETVTKLFGISAAIVITAMIALAEICEMHEEHYHESVTVYEEVIKKITTTTTATNTVTETTTKTVKRKLSKVYMTIITNGKSTTIITIERGFTICLEVLEQLRIELGCWHETTLAKLREVVIIAQRLATKESHATIVRLLQISLIEIISKVTTSMTLYTAATTLASIYVTAGLVHLGQDLLHQLRHLLVFHDLGIEEKITIKLDAKVTKVSLVFLIAFEQCLNEKIVITYSEIMADTLLETFLYDQYIRLLTKKETTTIEVLLEHGAKLRSFWVIRNRVHYISALDKTLFTLFKSRYSSALSGQTNSAIFSFYAALCTQLGAEHFTTKAISADFAIVSCRAGNSQVLSLLEAGDLANAHNLAKCVFHFAQTQRFFQDHLRCFSYGFKLAEMLAIVEVNLGAKPNKEVLESMLATSKTILAAVLTSFRESGFEYTSLQDRDLSGLVHLLGHQHNYTELETLLTSLWRSREVQKTWTTSTILQIGSLLVHAHACAGHIEPAIQLCDILCYNVRRSRGWMDPEALELSERLADLYKHAGRWSEAMRVHEEVLREIDEHGRDLNTKDREATNKAASRHLDGLRRSVRGVGGWSKRSGSTEKSIKDLYSRLKKFGTFTVAPVEQWDDSSKETTKDQPIEHVGPKEWKILVNKIDDKVVVTKGEKKRDSIRPARERWPSASALSFKPSYEQEKPLEAQIVY</sequence>
<organism evidence="4 5">
    <name type="scientific">Phaeomoniella chlamydospora</name>
    <name type="common">Phaeoacremonium chlamydosporum</name>
    <dbReference type="NCBI Taxonomy" id="158046"/>
    <lineage>
        <taxon>Eukaryota</taxon>
        <taxon>Fungi</taxon>
        <taxon>Dikarya</taxon>
        <taxon>Ascomycota</taxon>
        <taxon>Pezizomycotina</taxon>
        <taxon>Eurotiomycetes</taxon>
        <taxon>Chaetothyriomycetidae</taxon>
        <taxon>Phaeomoniellales</taxon>
        <taxon>Phaeomoniellaceae</taxon>
        <taxon>Phaeomoniella</taxon>
    </lineage>
</organism>
<dbReference type="InterPro" id="IPR019734">
    <property type="entry name" value="TPR_rpt"/>
</dbReference>
<evidence type="ECO:0000313" key="5">
    <source>
        <dbReference type="Proteomes" id="UP000053317"/>
    </source>
</evidence>
<gene>
    <name evidence="4" type="ORF">UCRPC4_g03156</name>
</gene>
<dbReference type="SUPFAM" id="SSF52540">
    <property type="entry name" value="P-loop containing nucleoside triphosphate hydrolases"/>
    <property type="match status" value="1"/>
</dbReference>
<accession>A0A0G2EKE6</accession>
<evidence type="ECO:0000259" key="3">
    <source>
        <dbReference type="Pfam" id="PF24883"/>
    </source>
</evidence>
<dbReference type="SUPFAM" id="SSF48452">
    <property type="entry name" value="TPR-like"/>
    <property type="match status" value="1"/>
</dbReference>